<evidence type="ECO:0000256" key="6">
    <source>
        <dbReference type="ARBA" id="ARBA00022898"/>
    </source>
</evidence>
<dbReference type="EMBL" id="KL648673">
    <property type="protein sequence ID" value="KEY66063.1"/>
    <property type="molecule type" value="Genomic_DNA"/>
</dbReference>
<dbReference type="PANTHER" id="PTHR11879:SF55">
    <property type="entry name" value="GLUTAMATE OXALOACETATE TRANSAMINASE 1, ISOFORM B"/>
    <property type="match status" value="1"/>
</dbReference>
<evidence type="ECO:0000256" key="7">
    <source>
        <dbReference type="RuleBase" id="RU000480"/>
    </source>
</evidence>
<dbReference type="InterPro" id="IPR004839">
    <property type="entry name" value="Aminotransferase_I/II_large"/>
</dbReference>
<dbReference type="GO" id="GO:0006532">
    <property type="term" value="P:aspartate biosynthetic process"/>
    <property type="evidence" value="ECO:0007669"/>
    <property type="project" value="TreeGrafter"/>
</dbReference>
<evidence type="ECO:0000256" key="5">
    <source>
        <dbReference type="ARBA" id="ARBA00022679"/>
    </source>
</evidence>
<keyword evidence="5 7" id="KW-0808">Transferase</keyword>
<dbReference type="PRINTS" id="PR00799">
    <property type="entry name" value="TRANSAMINASE"/>
</dbReference>
<evidence type="ECO:0000256" key="4">
    <source>
        <dbReference type="ARBA" id="ARBA00022576"/>
    </source>
</evidence>
<dbReference type="InterPro" id="IPR015421">
    <property type="entry name" value="PyrdxlP-dep_Trfase_major"/>
</dbReference>
<dbReference type="GO" id="GO:0004069">
    <property type="term" value="F:L-aspartate:2-oxoglutarate aminotransferase activity"/>
    <property type="evidence" value="ECO:0007669"/>
    <property type="project" value="UniProtKB-EC"/>
</dbReference>
<dbReference type="FunFam" id="3.90.1150.10:FF:000001">
    <property type="entry name" value="Aspartate aminotransferase"/>
    <property type="match status" value="1"/>
</dbReference>
<dbReference type="OrthoDB" id="6752799at2759"/>
<dbReference type="GO" id="GO:0005829">
    <property type="term" value="C:cytosol"/>
    <property type="evidence" value="ECO:0007669"/>
    <property type="project" value="TreeGrafter"/>
</dbReference>
<dbReference type="SUPFAM" id="SSF53383">
    <property type="entry name" value="PLP-dependent transferases"/>
    <property type="match status" value="1"/>
</dbReference>
<dbReference type="EC" id="2.6.1.1" evidence="7"/>
<dbReference type="HOGENOM" id="CLU_032440_1_2_1"/>
<evidence type="ECO:0000256" key="2">
    <source>
        <dbReference type="ARBA" id="ARBA00007441"/>
    </source>
</evidence>
<gene>
    <name evidence="9" type="ORF">S7711_09428</name>
</gene>
<comment type="cofactor">
    <cofactor evidence="1">
        <name>pyridoxal 5'-phosphate</name>
        <dbReference type="ChEBI" id="CHEBI:597326"/>
    </cofactor>
</comment>
<accession>A0A084AL84</accession>
<dbReference type="Proteomes" id="UP000028045">
    <property type="component" value="Unassembled WGS sequence"/>
</dbReference>
<proteinExistence type="inferred from homology"/>
<evidence type="ECO:0000313" key="9">
    <source>
        <dbReference type="EMBL" id="KEY66063.1"/>
    </source>
</evidence>
<evidence type="ECO:0000313" key="10">
    <source>
        <dbReference type="Proteomes" id="UP000028045"/>
    </source>
</evidence>
<dbReference type="NCBIfam" id="NF006719">
    <property type="entry name" value="PRK09257.1"/>
    <property type="match status" value="1"/>
</dbReference>
<dbReference type="InterPro" id="IPR004838">
    <property type="entry name" value="NHTrfase_class1_PyrdxlP-BS"/>
</dbReference>
<name>A0A084AL84_STACB</name>
<dbReference type="Gene3D" id="3.90.1150.10">
    <property type="entry name" value="Aspartate Aminotransferase, domain 1"/>
    <property type="match status" value="1"/>
</dbReference>
<sequence length="428" mass="47224">MSSLLPGQSSMTRESVTAFSVDLVPQAPPDSHYGLRAACRADPEPNKIDLVIGAYRDDNGRPWILPAVRKAEKILYDDGDRTNEYLPIRGMPEFTSAAQRLILGPNSIAIQEGLACSVQTISGTGALHLGGLFLSKFLPRPTPPIYISSPTWDNHVRVFGNVSLPIRRYPYYLKSSNSIDFDGMMATLAAATRGSIILLQACAHNHTGLDLSGSQWLVVAQTIRSRGLLPFFDCAYQGFASGSLSQDNRAIRLFVEQGIELIIAQSFAKNLGLYGQRVGCFHFVAAPSPEAHGTVARVASQLALLQRSEISTPPIYGARIASIVLESPQLFADWEEDLRTMSGRIIDMRTALRHELEELKTPGYWNHITEQIGMFSFTGLSEEHVAELKSKWHIYMLADGRVSMAGLNWGNIKRFAHAIDDVVRRLQA</sequence>
<dbReference type="AlphaFoldDB" id="A0A084AL84"/>
<comment type="miscellaneous">
    <text evidence="7">In eukaryotes there are cytoplasmic, mitochondrial and chloroplastic isozymes.</text>
</comment>
<dbReference type="FunFam" id="3.40.640.10:FF:000066">
    <property type="entry name" value="Aspartate aminotransferase"/>
    <property type="match status" value="1"/>
</dbReference>
<evidence type="ECO:0000256" key="3">
    <source>
        <dbReference type="ARBA" id="ARBA00011738"/>
    </source>
</evidence>
<organism evidence="9 10">
    <name type="scientific">Stachybotrys chartarum (strain CBS 109288 / IBT 7711)</name>
    <name type="common">Toxic black mold</name>
    <name type="synonym">Stilbospora chartarum</name>
    <dbReference type="NCBI Taxonomy" id="1280523"/>
    <lineage>
        <taxon>Eukaryota</taxon>
        <taxon>Fungi</taxon>
        <taxon>Dikarya</taxon>
        <taxon>Ascomycota</taxon>
        <taxon>Pezizomycotina</taxon>
        <taxon>Sordariomycetes</taxon>
        <taxon>Hypocreomycetidae</taxon>
        <taxon>Hypocreales</taxon>
        <taxon>Stachybotryaceae</taxon>
        <taxon>Stachybotrys</taxon>
    </lineage>
</organism>
<keyword evidence="4 7" id="KW-0032">Aminotransferase</keyword>
<dbReference type="Pfam" id="PF00155">
    <property type="entry name" value="Aminotran_1_2"/>
    <property type="match status" value="1"/>
</dbReference>
<keyword evidence="6" id="KW-0663">Pyridoxal phosphate</keyword>
<dbReference type="InterPro" id="IPR000796">
    <property type="entry name" value="Asp_trans"/>
</dbReference>
<dbReference type="Gene3D" id="3.40.640.10">
    <property type="entry name" value="Type I PLP-dependent aspartate aminotransferase-like (Major domain)"/>
    <property type="match status" value="1"/>
</dbReference>
<dbReference type="PROSITE" id="PS00105">
    <property type="entry name" value="AA_TRANSFER_CLASS_1"/>
    <property type="match status" value="1"/>
</dbReference>
<reference evidence="9 10" key="1">
    <citation type="journal article" date="2014" name="BMC Genomics">
        <title>Comparative genome sequencing reveals chemotype-specific gene clusters in the toxigenic black mold Stachybotrys.</title>
        <authorList>
            <person name="Semeiks J."/>
            <person name="Borek D."/>
            <person name="Otwinowski Z."/>
            <person name="Grishin N.V."/>
        </authorList>
    </citation>
    <scope>NUCLEOTIDE SEQUENCE [LARGE SCALE GENOMIC DNA]</scope>
    <source>
        <strain evidence="10">CBS 109288 / IBT 7711</strain>
    </source>
</reference>
<comment type="subunit">
    <text evidence="3 7">Homodimer.</text>
</comment>
<comment type="similarity">
    <text evidence="2">Belongs to the class-I pyridoxal-phosphate-dependent aminotransferase family.</text>
</comment>
<dbReference type="CDD" id="cd00609">
    <property type="entry name" value="AAT_like"/>
    <property type="match status" value="1"/>
</dbReference>
<evidence type="ECO:0000256" key="1">
    <source>
        <dbReference type="ARBA" id="ARBA00001933"/>
    </source>
</evidence>
<comment type="catalytic activity">
    <reaction evidence="7">
        <text>L-aspartate + 2-oxoglutarate = oxaloacetate + L-glutamate</text>
        <dbReference type="Rhea" id="RHEA:21824"/>
        <dbReference type="ChEBI" id="CHEBI:16452"/>
        <dbReference type="ChEBI" id="CHEBI:16810"/>
        <dbReference type="ChEBI" id="CHEBI:29985"/>
        <dbReference type="ChEBI" id="CHEBI:29991"/>
        <dbReference type="EC" id="2.6.1.1"/>
    </reaction>
</comment>
<feature type="domain" description="Aminotransferase class I/classII large" evidence="8">
    <location>
        <begin position="46"/>
        <end position="419"/>
    </location>
</feature>
<dbReference type="PANTHER" id="PTHR11879">
    <property type="entry name" value="ASPARTATE AMINOTRANSFERASE"/>
    <property type="match status" value="1"/>
</dbReference>
<evidence type="ECO:0000259" key="8">
    <source>
        <dbReference type="Pfam" id="PF00155"/>
    </source>
</evidence>
<keyword evidence="10" id="KW-1185">Reference proteome</keyword>
<protein>
    <recommendedName>
        <fullName evidence="7">Aspartate aminotransferase</fullName>
        <ecNumber evidence="7">2.6.1.1</ecNumber>
    </recommendedName>
</protein>
<dbReference type="InterPro" id="IPR015424">
    <property type="entry name" value="PyrdxlP-dep_Trfase"/>
</dbReference>
<dbReference type="InterPro" id="IPR015422">
    <property type="entry name" value="PyrdxlP-dep_Trfase_small"/>
</dbReference>
<dbReference type="GO" id="GO:0030170">
    <property type="term" value="F:pyridoxal phosphate binding"/>
    <property type="evidence" value="ECO:0007669"/>
    <property type="project" value="InterPro"/>
</dbReference>